<dbReference type="NCBIfam" id="TIGR02824">
    <property type="entry name" value="quinone_pig3"/>
    <property type="match status" value="1"/>
</dbReference>
<dbReference type="InterPro" id="IPR014189">
    <property type="entry name" value="Quinone_OxRdtase_PIG3"/>
</dbReference>
<name>A0ABS7WW91_9GAMM</name>
<evidence type="ECO:0000313" key="6">
    <source>
        <dbReference type="Proteomes" id="UP001319883"/>
    </source>
</evidence>
<dbReference type="PANTHER" id="PTHR48106:SF8">
    <property type="entry name" value="OS02G0805600 PROTEIN"/>
    <property type="match status" value="1"/>
</dbReference>
<gene>
    <name evidence="5" type="ORF">KGQ91_02240</name>
</gene>
<dbReference type="Pfam" id="PF00107">
    <property type="entry name" value="ADH_zinc_N"/>
    <property type="match status" value="1"/>
</dbReference>
<accession>A0ABS7WW91</accession>
<dbReference type="InterPro" id="IPR011032">
    <property type="entry name" value="GroES-like_sf"/>
</dbReference>
<proteinExistence type="predicted"/>
<protein>
    <submittedName>
        <fullName evidence="5">NAD(P)H-quinone oxidoreductase</fullName>
    </submittedName>
</protein>
<comment type="caution">
    <text evidence="5">The sequence shown here is derived from an EMBL/GenBank/DDBJ whole genome shotgun (WGS) entry which is preliminary data.</text>
</comment>
<dbReference type="SMART" id="SM00829">
    <property type="entry name" value="PKS_ER"/>
    <property type="match status" value="1"/>
</dbReference>
<dbReference type="Pfam" id="PF08240">
    <property type="entry name" value="ADH_N"/>
    <property type="match status" value="1"/>
</dbReference>
<dbReference type="RefSeq" id="WP_224416437.1">
    <property type="nucleotide sequence ID" value="NZ_JAGXFC010000001.1"/>
</dbReference>
<evidence type="ECO:0000256" key="1">
    <source>
        <dbReference type="ARBA" id="ARBA00022857"/>
    </source>
</evidence>
<dbReference type="Proteomes" id="UP001319883">
    <property type="component" value="Unassembled WGS sequence"/>
</dbReference>
<dbReference type="EMBL" id="JAGXFD010000001">
    <property type="protein sequence ID" value="MBZ9566513.1"/>
    <property type="molecule type" value="Genomic_DNA"/>
</dbReference>
<dbReference type="Gene3D" id="3.90.180.10">
    <property type="entry name" value="Medium-chain alcohol dehydrogenases, catalytic domain"/>
    <property type="match status" value="1"/>
</dbReference>
<feature type="region of interest" description="Disordered" evidence="3">
    <location>
        <begin position="6"/>
        <end position="26"/>
    </location>
</feature>
<evidence type="ECO:0000256" key="3">
    <source>
        <dbReference type="SAM" id="MobiDB-lite"/>
    </source>
</evidence>
<keyword evidence="1" id="KW-0521">NADP</keyword>
<dbReference type="CDD" id="cd05276">
    <property type="entry name" value="p53_inducible_oxidoreductase"/>
    <property type="match status" value="1"/>
</dbReference>
<organism evidence="5 6">
    <name type="scientific">Modicisalibacter tunisiensis</name>
    <dbReference type="NCBI Taxonomy" id="390637"/>
    <lineage>
        <taxon>Bacteria</taxon>
        <taxon>Pseudomonadati</taxon>
        <taxon>Pseudomonadota</taxon>
        <taxon>Gammaproteobacteria</taxon>
        <taxon>Oceanospirillales</taxon>
        <taxon>Halomonadaceae</taxon>
        <taxon>Modicisalibacter</taxon>
    </lineage>
</organism>
<evidence type="ECO:0000256" key="2">
    <source>
        <dbReference type="ARBA" id="ARBA00023002"/>
    </source>
</evidence>
<evidence type="ECO:0000313" key="5">
    <source>
        <dbReference type="EMBL" id="MBZ9566513.1"/>
    </source>
</evidence>
<dbReference type="PANTHER" id="PTHR48106">
    <property type="entry name" value="QUINONE OXIDOREDUCTASE PIG3-RELATED"/>
    <property type="match status" value="1"/>
</dbReference>
<dbReference type="SUPFAM" id="SSF50129">
    <property type="entry name" value="GroES-like"/>
    <property type="match status" value="1"/>
</dbReference>
<keyword evidence="6" id="KW-1185">Reference proteome</keyword>
<keyword evidence="2" id="KW-0560">Oxidoreductase</keyword>
<dbReference type="InterPro" id="IPR013149">
    <property type="entry name" value="ADH-like_C"/>
</dbReference>
<reference evidence="5 6" key="1">
    <citation type="submission" date="2021-05" db="EMBL/GenBank/DDBJ databases">
        <title>Petroleum and Energy Research Collection (APPE): ex situ preservation of microbial diversity associated with the oil industry and exploitation of its biotechnological potential.</title>
        <authorList>
            <person name="Paixao C.T.M."/>
            <person name="Gomes M.B."/>
            <person name="Oliveira V.M."/>
        </authorList>
    </citation>
    <scope>NUCLEOTIDE SEQUENCE [LARGE SCALE GENOMIC DNA]</scope>
    <source>
        <strain evidence="5 6">LIT2</strain>
    </source>
</reference>
<dbReference type="Gene3D" id="3.40.50.720">
    <property type="entry name" value="NAD(P)-binding Rossmann-like Domain"/>
    <property type="match status" value="1"/>
</dbReference>
<dbReference type="InterPro" id="IPR013154">
    <property type="entry name" value="ADH-like_N"/>
</dbReference>
<sequence>MFAIAIDDQQGLNWQEQEAPPRPGPGDVRIQVAWAGMNRADLMQRAGHYPPPPGVTDTLGLEISGTVVEAGPRVERLRPGDKVCALLAGGGYAEEVVVDAAQVLPLPAGLGLREAAALPEVFATAWLNLFMEGGLRHVDGRPERVLLHAGASGVGTAAIQLCKAFDYPCFVTVGSEAKVEACRRLGAEAGWNRHDGSFVDAVRDWGGADVILDPVGAGYLADNQRVLNQDGRLVLIGLMGGRTAELDMGRMLMKRQRFIGSTLRSKSPRAKGAILDSLHTHVWPRLSRGEIRPLIDRDWPIQQAEAAMTYLESNESTGKVLLAVSGEG</sequence>
<dbReference type="SUPFAM" id="SSF51735">
    <property type="entry name" value="NAD(P)-binding Rossmann-fold domains"/>
    <property type="match status" value="1"/>
</dbReference>
<dbReference type="InterPro" id="IPR036291">
    <property type="entry name" value="NAD(P)-bd_dom_sf"/>
</dbReference>
<evidence type="ECO:0000259" key="4">
    <source>
        <dbReference type="SMART" id="SM00829"/>
    </source>
</evidence>
<dbReference type="InterPro" id="IPR020843">
    <property type="entry name" value="ER"/>
</dbReference>
<feature type="domain" description="Enoyl reductase (ER)" evidence="4">
    <location>
        <begin position="7"/>
        <end position="322"/>
    </location>
</feature>